<dbReference type="InterPro" id="IPR029063">
    <property type="entry name" value="SAM-dependent_MTases_sf"/>
</dbReference>
<dbReference type="Proteomes" id="UP000070700">
    <property type="component" value="Unassembled WGS sequence"/>
</dbReference>
<dbReference type="RefSeq" id="XP_018078161.1">
    <property type="nucleotide sequence ID" value="XM_018206820.1"/>
</dbReference>
<accession>A0A194XUJ2</accession>
<dbReference type="Gene3D" id="3.40.50.150">
    <property type="entry name" value="Vaccinia Virus protein VP39"/>
    <property type="match status" value="1"/>
</dbReference>
<dbReference type="AlphaFoldDB" id="A0A194XUJ2"/>
<keyword evidence="2" id="KW-0489">Methyltransferase</keyword>
<proteinExistence type="predicted"/>
<dbReference type="Pfam" id="PF13489">
    <property type="entry name" value="Methyltransf_23"/>
    <property type="match status" value="1"/>
</dbReference>
<dbReference type="PANTHER" id="PTHR43591:SF31">
    <property type="entry name" value="LAEA-LIKE, PUTATIVE (AFU_ORTHOLOGUE AFUA_8G01930)-RELATED"/>
    <property type="match status" value="1"/>
</dbReference>
<keyword evidence="2" id="KW-0808">Transferase</keyword>
<dbReference type="PANTHER" id="PTHR43591">
    <property type="entry name" value="METHYLTRANSFERASE"/>
    <property type="match status" value="1"/>
</dbReference>
<evidence type="ECO:0000313" key="3">
    <source>
        <dbReference type="Proteomes" id="UP000070700"/>
    </source>
</evidence>
<name>A0A194XUJ2_MOLSC</name>
<reference evidence="2 3" key="1">
    <citation type="submission" date="2015-10" db="EMBL/GenBank/DDBJ databases">
        <title>Full genome of DAOMC 229536 Phialocephala scopiformis, a fungal endophyte of spruce producing the potent anti-insectan compound rugulosin.</title>
        <authorList>
            <consortium name="DOE Joint Genome Institute"/>
            <person name="Walker A.K."/>
            <person name="Frasz S.L."/>
            <person name="Seifert K.A."/>
            <person name="Miller J.D."/>
            <person name="Mondo S.J."/>
            <person name="Labutti K."/>
            <person name="Lipzen A."/>
            <person name="Dockter R."/>
            <person name="Kennedy M."/>
            <person name="Grigoriev I.V."/>
            <person name="Spatafora J.W."/>
        </authorList>
    </citation>
    <scope>NUCLEOTIDE SEQUENCE [LARGE SCALE GENOMIC DNA]</scope>
    <source>
        <strain evidence="2 3">CBS 120377</strain>
    </source>
</reference>
<dbReference type="InParanoid" id="A0A194XUJ2"/>
<dbReference type="OrthoDB" id="2013972at2759"/>
<sequence length="363" mass="40203">MSEEAQAQPTTAAVESPRSSHPASSPRSPTEAVATAGTAIEAEEDDYANDSAYEGDSIASSTTSIGSSVLKYREENGRTYHAYKDGSYALPNDEVESDRLDMQHHEFQLMFNGKLFTAPVPETKVLHRVLDAGTGTGIWAIDFADDHPESSVLGVDLSPIQPSFIPPNVKFEVDDLEAPWTYTQKFDLIYGRMLMCSLNNYPRFFEQAFANLAPGGFVEMADPAWPIKLNDGEWPEDSALLQWANLWGEGMAKMGRSAECARLYKSQMEAAGFVSVTETTYIVPNNRWPKDKKLKEIGMWQCENIAGPDGGIEGLSAAVFTRVLGWSKLELDVLLAKAKAEHRNTKIHSYYEYLVVIGQKPEE</sequence>
<dbReference type="GeneID" id="28816546"/>
<organism evidence="2 3">
    <name type="scientific">Mollisia scopiformis</name>
    <name type="common">Conifer needle endophyte fungus</name>
    <name type="synonym">Phialocephala scopiformis</name>
    <dbReference type="NCBI Taxonomy" id="149040"/>
    <lineage>
        <taxon>Eukaryota</taxon>
        <taxon>Fungi</taxon>
        <taxon>Dikarya</taxon>
        <taxon>Ascomycota</taxon>
        <taxon>Pezizomycotina</taxon>
        <taxon>Leotiomycetes</taxon>
        <taxon>Helotiales</taxon>
        <taxon>Mollisiaceae</taxon>
        <taxon>Mollisia</taxon>
    </lineage>
</organism>
<gene>
    <name evidence="2" type="ORF">LY89DRAFT_3357</name>
</gene>
<dbReference type="GO" id="GO:0008168">
    <property type="term" value="F:methyltransferase activity"/>
    <property type="evidence" value="ECO:0007669"/>
    <property type="project" value="UniProtKB-KW"/>
</dbReference>
<dbReference type="GO" id="GO:0032259">
    <property type="term" value="P:methylation"/>
    <property type="evidence" value="ECO:0007669"/>
    <property type="project" value="UniProtKB-KW"/>
</dbReference>
<dbReference type="EMBL" id="KQ947404">
    <property type="protein sequence ID" value="KUJ23806.1"/>
    <property type="molecule type" value="Genomic_DNA"/>
</dbReference>
<protein>
    <submittedName>
        <fullName evidence="2">S-adenosyl-L-methionine-dependent methyltransferase</fullName>
    </submittedName>
</protein>
<evidence type="ECO:0000256" key="1">
    <source>
        <dbReference type="SAM" id="MobiDB-lite"/>
    </source>
</evidence>
<evidence type="ECO:0000313" key="2">
    <source>
        <dbReference type="EMBL" id="KUJ23806.1"/>
    </source>
</evidence>
<dbReference type="SUPFAM" id="SSF53335">
    <property type="entry name" value="S-adenosyl-L-methionine-dependent methyltransferases"/>
    <property type="match status" value="1"/>
</dbReference>
<feature type="compositionally biased region" description="Polar residues" evidence="1">
    <location>
        <begin position="1"/>
        <end position="13"/>
    </location>
</feature>
<dbReference type="KEGG" id="psco:LY89DRAFT_3357"/>
<feature type="compositionally biased region" description="Low complexity" evidence="1">
    <location>
        <begin position="16"/>
        <end position="29"/>
    </location>
</feature>
<dbReference type="CDD" id="cd02440">
    <property type="entry name" value="AdoMet_MTases"/>
    <property type="match status" value="1"/>
</dbReference>
<keyword evidence="3" id="KW-1185">Reference proteome</keyword>
<feature type="region of interest" description="Disordered" evidence="1">
    <location>
        <begin position="1"/>
        <end position="60"/>
    </location>
</feature>